<protein>
    <submittedName>
        <fullName evidence="3">Expressed protein</fullName>
    </submittedName>
</protein>
<evidence type="ECO:0000256" key="1">
    <source>
        <dbReference type="SAM" id="MobiDB-lite"/>
    </source>
</evidence>
<feature type="region of interest" description="Disordered" evidence="1">
    <location>
        <begin position="46"/>
        <end position="68"/>
    </location>
</feature>
<name>A0AAV0APL2_PHAPC</name>
<evidence type="ECO:0000313" key="4">
    <source>
        <dbReference type="Proteomes" id="UP001153365"/>
    </source>
</evidence>
<dbReference type="EMBL" id="CALTRL010000930">
    <property type="protein sequence ID" value="CAH7670094.1"/>
    <property type="molecule type" value="Genomic_DNA"/>
</dbReference>
<feature type="chain" id="PRO_5043381593" evidence="2">
    <location>
        <begin position="29"/>
        <end position="563"/>
    </location>
</feature>
<feature type="non-terminal residue" evidence="3">
    <location>
        <position position="563"/>
    </location>
</feature>
<evidence type="ECO:0000313" key="3">
    <source>
        <dbReference type="EMBL" id="CAH7670094.1"/>
    </source>
</evidence>
<feature type="signal peptide" evidence="2">
    <location>
        <begin position="1"/>
        <end position="28"/>
    </location>
</feature>
<sequence length="563" mass="66023">MAATFRPNRKNFCFLILQLALCCLIVEAGFIEKIFRGKAETSELESQVKEPLLSETRSDSLGQQTGGKLEKLPPSKGYLVDEFGQPLAKYVRKENLDDNFEEVTRKYFNQVPTSSKNPIEPSKLMVKIKQIVEEVKQNRFIRIEKTDRDENREKLDIMLSKRLKEASNKYTGMMDLSGKNRRIKKDKASYYDEIREAKSDRQLEDMADSGRNRETPKELLKDMETIQSATKYILEQKIVQSIDIPKTLEAMGEHFYDEAWFQKNIFERSRREEDFDPVFSSIDIKDYIINHPSLKQHRVILEVLDNNKIRTLILKLLILYSELWVSHYGDQIPVSAQSNIKGILKDLKEGNPLGNKVWEGAFDGDVSNVAHYNSRMIYHIILYHAYSFNNPQEGSNMIDISNKIQCFKHVLRIQQGVINFYRTKKFMGIELKFDSEYKNYMDEISKMRLENRETETTTVDSFKNLKSKVSEAKFDKSILAENLLEWQRSIHRSRWWTLENLKPENPNVYDQKTVKHSDDNLQWEIPVIIKLTNLYNKSYFRNANLSLEILISDWLKEVKGEIT</sequence>
<comment type="caution">
    <text evidence="3">The sequence shown here is derived from an EMBL/GenBank/DDBJ whole genome shotgun (WGS) entry which is preliminary data.</text>
</comment>
<proteinExistence type="predicted"/>
<keyword evidence="2" id="KW-0732">Signal</keyword>
<gene>
    <name evidence="3" type="ORF">PPACK8108_LOCUS4781</name>
</gene>
<reference evidence="3" key="1">
    <citation type="submission" date="2022-06" db="EMBL/GenBank/DDBJ databases">
        <authorList>
            <consortium name="SYNGENTA / RWTH Aachen University"/>
        </authorList>
    </citation>
    <scope>NUCLEOTIDE SEQUENCE</scope>
</reference>
<dbReference type="Proteomes" id="UP001153365">
    <property type="component" value="Unassembled WGS sequence"/>
</dbReference>
<organism evidence="3 4">
    <name type="scientific">Phakopsora pachyrhizi</name>
    <name type="common">Asian soybean rust disease fungus</name>
    <dbReference type="NCBI Taxonomy" id="170000"/>
    <lineage>
        <taxon>Eukaryota</taxon>
        <taxon>Fungi</taxon>
        <taxon>Dikarya</taxon>
        <taxon>Basidiomycota</taxon>
        <taxon>Pucciniomycotina</taxon>
        <taxon>Pucciniomycetes</taxon>
        <taxon>Pucciniales</taxon>
        <taxon>Phakopsoraceae</taxon>
        <taxon>Phakopsora</taxon>
    </lineage>
</organism>
<accession>A0AAV0APL2</accession>
<keyword evidence="4" id="KW-1185">Reference proteome</keyword>
<evidence type="ECO:0000256" key="2">
    <source>
        <dbReference type="SAM" id="SignalP"/>
    </source>
</evidence>
<dbReference type="AlphaFoldDB" id="A0AAV0APL2"/>